<dbReference type="Pfam" id="PF00593">
    <property type="entry name" value="TonB_dep_Rec_b-barrel"/>
    <property type="match status" value="1"/>
</dbReference>
<dbReference type="PROSITE" id="PS52016">
    <property type="entry name" value="TONB_DEPENDENT_REC_3"/>
    <property type="match status" value="1"/>
</dbReference>
<protein>
    <submittedName>
        <fullName evidence="11">Outer membrane vitamin B12 receptor protein</fullName>
    </submittedName>
</protein>
<dbReference type="PANTHER" id="PTHR30069">
    <property type="entry name" value="TONB-DEPENDENT OUTER MEMBRANE RECEPTOR"/>
    <property type="match status" value="1"/>
</dbReference>
<dbReference type="InterPro" id="IPR036942">
    <property type="entry name" value="Beta-barrel_TonB_sf"/>
</dbReference>
<keyword evidence="4" id="KW-0732">Signal</keyword>
<feature type="domain" description="TonB-dependent receptor plug" evidence="10">
    <location>
        <begin position="50"/>
        <end position="134"/>
    </location>
</feature>
<keyword evidence="2" id="KW-0813">Transport</keyword>
<keyword evidence="7 11" id="KW-0675">Receptor</keyword>
<dbReference type="Gene3D" id="2.40.170.20">
    <property type="entry name" value="TonB-dependent receptor, beta-barrel domain"/>
    <property type="match status" value="1"/>
</dbReference>
<evidence type="ECO:0000256" key="5">
    <source>
        <dbReference type="ARBA" id="ARBA00023077"/>
    </source>
</evidence>
<accession>J9G2B8</accession>
<dbReference type="InterPro" id="IPR012910">
    <property type="entry name" value="Plug_dom"/>
</dbReference>
<dbReference type="GO" id="GO:0044718">
    <property type="term" value="P:siderophore transmembrane transport"/>
    <property type="evidence" value="ECO:0007669"/>
    <property type="project" value="TreeGrafter"/>
</dbReference>
<evidence type="ECO:0000313" key="11">
    <source>
        <dbReference type="EMBL" id="EJX00989.1"/>
    </source>
</evidence>
<dbReference type="AlphaFoldDB" id="J9G2B8"/>
<evidence type="ECO:0000259" key="10">
    <source>
        <dbReference type="Pfam" id="PF07715"/>
    </source>
</evidence>
<evidence type="ECO:0000259" key="9">
    <source>
        <dbReference type="Pfam" id="PF00593"/>
    </source>
</evidence>
<dbReference type="InterPro" id="IPR000531">
    <property type="entry name" value="Beta-barrel_TonB"/>
</dbReference>
<dbReference type="InterPro" id="IPR039426">
    <property type="entry name" value="TonB-dep_rcpt-like"/>
</dbReference>
<dbReference type="GO" id="GO:0015344">
    <property type="term" value="F:siderophore uptake transmembrane transporter activity"/>
    <property type="evidence" value="ECO:0007669"/>
    <property type="project" value="TreeGrafter"/>
</dbReference>
<keyword evidence="3" id="KW-0812">Transmembrane</keyword>
<dbReference type="InterPro" id="IPR037066">
    <property type="entry name" value="Plug_dom_sf"/>
</dbReference>
<dbReference type="Pfam" id="PF07715">
    <property type="entry name" value="Plug"/>
    <property type="match status" value="1"/>
</dbReference>
<sequence length="663" mass="75543">MPHLLHVFLQRGFFLLCFQPLTAWSQQPTLTDSLGTAEVTAQRPVTGISTNTPTQRLSLKDIRQRGITDTGDALRRLAGVTLRDYGGAGGLKTVSVRGLGAAHTAVTFDGICLGETRQGQVDLQRFSIDQLAAIGLQTLDSDQLLVPVRNLAAAVVQLQSIQTPQQQSTGGTVSLRQASFQTWNPACMFRKKWTDHTLLTFWGSWFWAENNYPFVVKNGVATQRLRRNNSRMQTTTLEANVRHELNRGSLEGKLFFYHNHRLLPGQVILYVNENHEVLTEQNAFAQVRWTQGWGKFQVFTAAKFNDDRSRYRNFDAQYPGGTIRQNYRQNEGYVTAGVGWEPTTWIATAYATDVTHATLRSNLKTDQRVNRTTWLQSLSLRLHQPAWNVTARLVGHLSYNDRKNGEAATEQRKLLPSITGAICLINRPVQLRLRAGWKESFRLPSFTEAYYDHLGSTSLKPERTRQLNAGITLQAAPTTWWRTLSLTIDGYTNRVKNRIVSVPYNLFVWRTINMGKVHTAGIDVVMENRWQPSSHHQLIWAVNYSFQRAADHTSRGSKNYGNQLPYTPRHLGATSLTWENPWLSLTAHASFAGLRWSTPEHTATTQLPAYQEWGFTAYRRFTLGRHQLEARADLINAFNHRYEVIRRYPMPGRAYKLAVQWDF</sequence>
<evidence type="ECO:0000256" key="4">
    <source>
        <dbReference type="ARBA" id="ARBA00022729"/>
    </source>
</evidence>
<comment type="caution">
    <text evidence="11">The sequence shown here is derived from an EMBL/GenBank/DDBJ whole genome shotgun (WGS) entry which is preliminary data.</text>
</comment>
<dbReference type="GO" id="GO:0009279">
    <property type="term" value="C:cell outer membrane"/>
    <property type="evidence" value="ECO:0007669"/>
    <property type="project" value="UniProtKB-SubCell"/>
</dbReference>
<keyword evidence="6" id="KW-0472">Membrane</keyword>
<dbReference type="EMBL" id="AMCI01003141">
    <property type="protein sequence ID" value="EJX00989.1"/>
    <property type="molecule type" value="Genomic_DNA"/>
</dbReference>
<dbReference type="PANTHER" id="PTHR30069:SF29">
    <property type="entry name" value="HEMOGLOBIN AND HEMOGLOBIN-HAPTOGLOBIN-BINDING PROTEIN 1-RELATED"/>
    <property type="match status" value="1"/>
</dbReference>
<comment type="subcellular location">
    <subcellularLocation>
        <location evidence="1">Cell outer membrane</location>
        <topology evidence="1">Multi-pass membrane protein</topology>
    </subcellularLocation>
</comment>
<reference evidence="11" key="1">
    <citation type="journal article" date="2012" name="PLoS ONE">
        <title>Gene sets for utilization of primary and secondary nutrition supplies in the distal gut of endangered iberian lynx.</title>
        <authorList>
            <person name="Alcaide M."/>
            <person name="Messina E."/>
            <person name="Richter M."/>
            <person name="Bargiela R."/>
            <person name="Peplies J."/>
            <person name="Huws S.A."/>
            <person name="Newbold C.J."/>
            <person name="Golyshin P.N."/>
            <person name="Simon M.A."/>
            <person name="Lopez G."/>
            <person name="Yakimov M.M."/>
            <person name="Ferrer M."/>
        </authorList>
    </citation>
    <scope>NUCLEOTIDE SEQUENCE</scope>
</reference>
<evidence type="ECO:0000256" key="7">
    <source>
        <dbReference type="ARBA" id="ARBA00023170"/>
    </source>
</evidence>
<evidence type="ECO:0000256" key="1">
    <source>
        <dbReference type="ARBA" id="ARBA00004571"/>
    </source>
</evidence>
<keyword evidence="8" id="KW-0998">Cell outer membrane</keyword>
<keyword evidence="5" id="KW-0798">TonB box</keyword>
<name>J9G2B8_9ZZZZ</name>
<feature type="domain" description="TonB-dependent receptor-like beta-barrel" evidence="9">
    <location>
        <begin position="223"/>
        <end position="632"/>
    </location>
</feature>
<evidence type="ECO:0000256" key="2">
    <source>
        <dbReference type="ARBA" id="ARBA00022448"/>
    </source>
</evidence>
<evidence type="ECO:0000256" key="3">
    <source>
        <dbReference type="ARBA" id="ARBA00022692"/>
    </source>
</evidence>
<dbReference type="Gene3D" id="2.170.130.10">
    <property type="entry name" value="TonB-dependent receptor, plug domain"/>
    <property type="match status" value="1"/>
</dbReference>
<evidence type="ECO:0000256" key="6">
    <source>
        <dbReference type="ARBA" id="ARBA00023136"/>
    </source>
</evidence>
<gene>
    <name evidence="11" type="ORF">EVA_10908</name>
</gene>
<proteinExistence type="predicted"/>
<evidence type="ECO:0000256" key="8">
    <source>
        <dbReference type="ARBA" id="ARBA00023237"/>
    </source>
</evidence>
<organism evidence="11">
    <name type="scientific">gut metagenome</name>
    <dbReference type="NCBI Taxonomy" id="749906"/>
    <lineage>
        <taxon>unclassified sequences</taxon>
        <taxon>metagenomes</taxon>
        <taxon>organismal metagenomes</taxon>
    </lineage>
</organism>
<dbReference type="SUPFAM" id="SSF56935">
    <property type="entry name" value="Porins"/>
    <property type="match status" value="1"/>
</dbReference>